<dbReference type="GO" id="GO:0005634">
    <property type="term" value="C:nucleus"/>
    <property type="evidence" value="ECO:0007669"/>
    <property type="project" value="UniProtKB-SubCell"/>
</dbReference>
<evidence type="ECO:0000256" key="1">
    <source>
        <dbReference type="PROSITE-ProRule" id="PRU00325"/>
    </source>
</evidence>
<comment type="similarity">
    <text evidence="2">Belongs to the FHY3/FAR1 family.</text>
</comment>
<dbReference type="InterPro" id="IPR031052">
    <property type="entry name" value="FHY3/FAR1"/>
</dbReference>
<sequence>MAKYNNLLRLIPSHPNAEIIAVQYHTTSIPCSWIQIQTRILRRSISIKLDAIVDSLLPAQKVPNQVLFESAMDSQRHKSADYNANDEACYPEFKTPLDIEKHAASVYILTIFYDVQAEICAACFSCRVLQVEELDEQHNQYLVKDNRGMSFTVKYSHIQGTAICSCKHYMRIGLLCRHIFLVFKDENIRKILYFYITPRWCKTNLLKPMINIPDMDFDIVTAVEGKKTALSRLWSDIHYCVAAAEQKPDLLDGFSKVIRQQKNILQNAIQSNLIPP</sequence>
<organism evidence="4 5">
    <name type="scientific">Cuscuta australis</name>
    <dbReference type="NCBI Taxonomy" id="267555"/>
    <lineage>
        <taxon>Eukaryota</taxon>
        <taxon>Viridiplantae</taxon>
        <taxon>Streptophyta</taxon>
        <taxon>Embryophyta</taxon>
        <taxon>Tracheophyta</taxon>
        <taxon>Spermatophyta</taxon>
        <taxon>Magnoliopsida</taxon>
        <taxon>eudicotyledons</taxon>
        <taxon>Gunneridae</taxon>
        <taxon>Pentapetalae</taxon>
        <taxon>asterids</taxon>
        <taxon>lamiids</taxon>
        <taxon>Solanales</taxon>
        <taxon>Convolvulaceae</taxon>
        <taxon>Cuscuteae</taxon>
        <taxon>Cuscuta</taxon>
        <taxon>Cuscuta subgen. Grammica</taxon>
        <taxon>Cuscuta sect. Cleistogrammica</taxon>
    </lineage>
</organism>
<evidence type="ECO:0000313" key="5">
    <source>
        <dbReference type="Proteomes" id="UP000249390"/>
    </source>
</evidence>
<keyword evidence="5" id="KW-1185">Reference proteome</keyword>
<feature type="domain" description="SWIM-type" evidence="3">
    <location>
        <begin position="151"/>
        <end position="187"/>
    </location>
</feature>
<protein>
    <recommendedName>
        <fullName evidence="2">Protein FAR1-RELATED SEQUENCE</fullName>
    </recommendedName>
</protein>
<name>A0A328E0N6_9ASTE</name>
<dbReference type="PROSITE" id="PS50966">
    <property type="entry name" value="ZF_SWIM"/>
    <property type="match status" value="1"/>
</dbReference>
<keyword evidence="2" id="KW-0862">Zinc</keyword>
<dbReference type="PANTHER" id="PTHR31669">
    <property type="entry name" value="PROTEIN FAR1-RELATED SEQUENCE 10-RELATED"/>
    <property type="match status" value="1"/>
</dbReference>
<dbReference type="PANTHER" id="PTHR31669:SF306">
    <property type="entry name" value="PROTEIN FAR1-RELATED SEQUENCE"/>
    <property type="match status" value="1"/>
</dbReference>
<keyword evidence="1 2" id="KW-0863">Zinc-finger</keyword>
<dbReference type="GO" id="GO:0008270">
    <property type="term" value="F:zinc ion binding"/>
    <property type="evidence" value="ECO:0007669"/>
    <property type="project" value="UniProtKB-UniRule"/>
</dbReference>
<gene>
    <name evidence="4" type="ORF">DM860_017484</name>
</gene>
<comment type="function">
    <text evidence="2">Putative transcription activator involved in regulating light control of development.</text>
</comment>
<comment type="subcellular location">
    <subcellularLocation>
        <location evidence="2">Nucleus</location>
    </subcellularLocation>
</comment>
<evidence type="ECO:0000313" key="4">
    <source>
        <dbReference type="EMBL" id="RAL49983.1"/>
    </source>
</evidence>
<dbReference type="Proteomes" id="UP000249390">
    <property type="component" value="Unassembled WGS sequence"/>
</dbReference>
<evidence type="ECO:0000259" key="3">
    <source>
        <dbReference type="PROSITE" id="PS50966"/>
    </source>
</evidence>
<comment type="caution">
    <text evidence="4">The sequence shown here is derived from an EMBL/GenBank/DDBJ whole genome shotgun (WGS) entry which is preliminary data.</text>
</comment>
<evidence type="ECO:0000256" key="2">
    <source>
        <dbReference type="RuleBase" id="RU367018"/>
    </source>
</evidence>
<dbReference type="AlphaFoldDB" id="A0A328E0N6"/>
<dbReference type="GO" id="GO:0006355">
    <property type="term" value="P:regulation of DNA-templated transcription"/>
    <property type="evidence" value="ECO:0007669"/>
    <property type="project" value="UniProtKB-UniRule"/>
</dbReference>
<reference evidence="4 5" key="1">
    <citation type="submission" date="2018-06" db="EMBL/GenBank/DDBJ databases">
        <title>The Genome of Cuscuta australis (Dodder) Provides Insight into the Evolution of Plant Parasitism.</title>
        <authorList>
            <person name="Liu H."/>
        </authorList>
    </citation>
    <scope>NUCLEOTIDE SEQUENCE [LARGE SCALE GENOMIC DNA]</scope>
    <source>
        <strain evidence="5">cv. Yunnan</strain>
        <tissue evidence="4">Vines</tissue>
    </source>
</reference>
<proteinExistence type="inferred from homology"/>
<dbReference type="EMBL" id="NQVE01000074">
    <property type="protein sequence ID" value="RAL49983.1"/>
    <property type="molecule type" value="Genomic_DNA"/>
</dbReference>
<keyword evidence="2" id="KW-0479">Metal-binding</keyword>
<dbReference type="InterPro" id="IPR007527">
    <property type="entry name" value="Znf_SWIM"/>
</dbReference>
<keyword evidence="2" id="KW-0539">Nucleus</keyword>
<accession>A0A328E0N6</accession>